<keyword evidence="15" id="KW-1185">Reference proteome</keyword>
<keyword evidence="5 10" id="KW-0812">Transmembrane</keyword>
<dbReference type="Gene3D" id="2.170.130.10">
    <property type="entry name" value="TonB-dependent receptor, plug domain"/>
    <property type="match status" value="1"/>
</dbReference>
<evidence type="ECO:0000256" key="8">
    <source>
        <dbReference type="ARBA" id="ARBA00023136"/>
    </source>
</evidence>
<sequence length="996" mass="106229">MSPKRSARCGRGGISGMGLCGYHLVQLGVSAVAMCMAMPACAQSGERQQYDLPAQDLARSVRDVVDQSGATIVASADMLGGLRAPALRGDFTPEQALARLIANTPLMVARVGDALVLQHVPADRVQSSAAAGAGDDEILVTGTRIRGRAPAGAAVTTIDRRDIEQSGYGTTQQILQALPQNFGGGPNETTIETNRGNASLNQNYGSGVNLRGLGTGSTLALLNGERPPMAGFAGAFTDLSMIPTISIQRIEILPDGASALYGSDAVAGVVNIIPRTQFEGLEATARYGLADGFDELQAGAIGGKRWQSGNFVIAYDFYRRDRLAVADRSYISEDLRRFDGGGDYRANYANPGTIVSGGQTFAIPAGQDGGNLAASDLAAGTQNLQDQWLGADALPFQERHALFAAMQQELAPNLEFYAQALFGSRQFDRRLRASSNNALRTVPVTNPFYIDPIGTNQPIQVRYSFVEDLGPETLRGRSEALGASSGLRLDVGKWSFDAHATYGTQREDSVFYNRVNTARLAAALADTNPATAYNLLGDGANTNPITIDSIRGSTSDSGRYTMVSGLVRADGPLFRLPAGDAQLALGGEYRHERFRDSPAISDTTTLTPVELAPTPMPDPRRVTAGYAELLLPLAAPDLGLVGVRRLDLSAAVRFEHYSDFGDTTNPKLGLSWQPFEGLTLRGTWGTSFRAPTFNDLRPDLASPLQFAIGLTDPTSPTGITYALILRGTVPDLGPERATSWTAGFDFEPSFLAGLTARLTYFDIDYRDRIASPASETLNFLINRATYASIIDASPDPATVAAYFSGPGYVALFPITASQVTTIIDARTQNLARQNLNGFDFDLAYRSEFADGSLEVGVGGSWLSGFRQALTGDAPEIDILDTLGNPVDLRFRSRASYSGKRFGAALVVNYVDGYENRSDAVPQQVDAWVTVDAQLSYRLAADHGPLAGTTLALSASNLLDNDPPFTVNNLGLTTIGYDPENASPVGRVVALQVTKTW</sequence>
<organism evidence="14 15">
    <name type="scientific">Aurantiacibacter xanthus</name>
    <dbReference type="NCBI Taxonomy" id="1784712"/>
    <lineage>
        <taxon>Bacteria</taxon>
        <taxon>Pseudomonadati</taxon>
        <taxon>Pseudomonadota</taxon>
        <taxon>Alphaproteobacteria</taxon>
        <taxon>Sphingomonadales</taxon>
        <taxon>Erythrobacteraceae</taxon>
        <taxon>Aurantiacibacter</taxon>
    </lineage>
</organism>
<dbReference type="InterPro" id="IPR000531">
    <property type="entry name" value="Beta-barrel_TonB"/>
</dbReference>
<keyword evidence="3 10" id="KW-1134">Transmembrane beta strand</keyword>
<protein>
    <submittedName>
        <fullName evidence="14">TonB-dependent receptor</fullName>
    </submittedName>
</protein>
<reference evidence="14 15" key="1">
    <citation type="submission" date="2018-08" db="EMBL/GenBank/DDBJ databases">
        <title>Erythrobacter zhengii sp.nov., a bacterium isolated from deep-sea sediment.</title>
        <authorList>
            <person name="Fang C."/>
            <person name="Wu Y.-H."/>
            <person name="Sun C."/>
            <person name="Wang H."/>
            <person name="Cheng H."/>
            <person name="Meng F.-X."/>
            <person name="Wang C.-S."/>
            <person name="Xu X.-W."/>
        </authorList>
    </citation>
    <scope>NUCLEOTIDE SEQUENCE [LARGE SCALE GENOMIC DNA]</scope>
    <source>
        <strain evidence="14 15">CCTCC AB 2015396</strain>
    </source>
</reference>
<evidence type="ECO:0000256" key="2">
    <source>
        <dbReference type="ARBA" id="ARBA00022448"/>
    </source>
</evidence>
<dbReference type="Gene3D" id="2.40.170.20">
    <property type="entry name" value="TonB-dependent receptor, beta-barrel domain"/>
    <property type="match status" value="1"/>
</dbReference>
<gene>
    <name evidence="14" type="ORF">D2V17_01100</name>
</gene>
<evidence type="ECO:0000256" key="5">
    <source>
        <dbReference type="ARBA" id="ARBA00022692"/>
    </source>
</evidence>
<evidence type="ECO:0000256" key="9">
    <source>
        <dbReference type="ARBA" id="ARBA00023237"/>
    </source>
</evidence>
<dbReference type="PANTHER" id="PTHR47234:SF2">
    <property type="entry name" value="TONB-DEPENDENT RECEPTOR"/>
    <property type="match status" value="1"/>
</dbReference>
<feature type="transmembrane region" description="Helical" evidence="12">
    <location>
        <begin position="21"/>
        <end position="40"/>
    </location>
</feature>
<dbReference type="GO" id="GO:0009279">
    <property type="term" value="C:cell outer membrane"/>
    <property type="evidence" value="ECO:0007669"/>
    <property type="project" value="UniProtKB-SubCell"/>
</dbReference>
<dbReference type="InterPro" id="IPR039426">
    <property type="entry name" value="TonB-dep_rcpt-like"/>
</dbReference>
<dbReference type="OrthoDB" id="7394476at2"/>
<keyword evidence="14" id="KW-0675">Receptor</keyword>
<keyword evidence="6" id="KW-0408">Iron</keyword>
<dbReference type="AlphaFoldDB" id="A0A3A1PI36"/>
<dbReference type="InterPro" id="IPR037066">
    <property type="entry name" value="Plug_dom_sf"/>
</dbReference>
<evidence type="ECO:0000256" key="7">
    <source>
        <dbReference type="ARBA" id="ARBA00023077"/>
    </source>
</evidence>
<dbReference type="GO" id="GO:0006826">
    <property type="term" value="P:iron ion transport"/>
    <property type="evidence" value="ECO:0007669"/>
    <property type="project" value="UniProtKB-KW"/>
</dbReference>
<keyword evidence="12" id="KW-1133">Transmembrane helix</keyword>
<evidence type="ECO:0000256" key="3">
    <source>
        <dbReference type="ARBA" id="ARBA00022452"/>
    </source>
</evidence>
<dbReference type="Proteomes" id="UP000265366">
    <property type="component" value="Unassembled WGS sequence"/>
</dbReference>
<dbReference type="Pfam" id="PF07715">
    <property type="entry name" value="Plug"/>
    <property type="match status" value="1"/>
</dbReference>
<dbReference type="SUPFAM" id="SSF56935">
    <property type="entry name" value="Porins"/>
    <property type="match status" value="1"/>
</dbReference>
<comment type="similarity">
    <text evidence="10 11">Belongs to the TonB-dependent receptor family.</text>
</comment>
<evidence type="ECO:0000256" key="10">
    <source>
        <dbReference type="PROSITE-ProRule" id="PRU01360"/>
    </source>
</evidence>
<feature type="domain" description="Secretin/TonB short N-terminal" evidence="13">
    <location>
        <begin position="70"/>
        <end position="120"/>
    </location>
</feature>
<evidence type="ECO:0000256" key="1">
    <source>
        <dbReference type="ARBA" id="ARBA00004571"/>
    </source>
</evidence>
<dbReference type="EMBL" id="QXFM01000007">
    <property type="protein sequence ID" value="RIV92736.1"/>
    <property type="molecule type" value="Genomic_DNA"/>
</dbReference>
<evidence type="ECO:0000256" key="4">
    <source>
        <dbReference type="ARBA" id="ARBA00022496"/>
    </source>
</evidence>
<evidence type="ECO:0000256" key="11">
    <source>
        <dbReference type="RuleBase" id="RU003357"/>
    </source>
</evidence>
<comment type="subcellular location">
    <subcellularLocation>
        <location evidence="1 10">Cell outer membrane</location>
        <topology evidence="1 10">Multi-pass membrane protein</topology>
    </subcellularLocation>
</comment>
<keyword evidence="4" id="KW-0406">Ion transport</keyword>
<evidence type="ECO:0000256" key="6">
    <source>
        <dbReference type="ARBA" id="ARBA00023004"/>
    </source>
</evidence>
<keyword evidence="2 10" id="KW-0813">Transport</keyword>
<dbReference type="InterPro" id="IPR012910">
    <property type="entry name" value="Plug_dom"/>
</dbReference>
<accession>A0A3A1PI36</accession>
<evidence type="ECO:0000259" key="13">
    <source>
        <dbReference type="SMART" id="SM00965"/>
    </source>
</evidence>
<dbReference type="PANTHER" id="PTHR47234">
    <property type="match status" value="1"/>
</dbReference>
<dbReference type="InterPro" id="IPR036942">
    <property type="entry name" value="Beta-barrel_TonB_sf"/>
</dbReference>
<evidence type="ECO:0000313" key="14">
    <source>
        <dbReference type="EMBL" id="RIV92736.1"/>
    </source>
</evidence>
<dbReference type="InterPro" id="IPR011662">
    <property type="entry name" value="Secretin/TonB_short_N"/>
</dbReference>
<keyword evidence="7 11" id="KW-0798">TonB box</keyword>
<keyword evidence="4" id="KW-0410">Iron transport</keyword>
<proteinExistence type="inferred from homology"/>
<evidence type="ECO:0000256" key="12">
    <source>
        <dbReference type="SAM" id="Phobius"/>
    </source>
</evidence>
<comment type="caution">
    <text evidence="14">The sequence shown here is derived from an EMBL/GenBank/DDBJ whole genome shotgun (WGS) entry which is preliminary data.</text>
</comment>
<keyword evidence="8 10" id="KW-0472">Membrane</keyword>
<name>A0A3A1PI36_9SPHN</name>
<dbReference type="PROSITE" id="PS52016">
    <property type="entry name" value="TONB_DEPENDENT_REC_3"/>
    <property type="match status" value="1"/>
</dbReference>
<dbReference type="Gene3D" id="3.55.50.30">
    <property type="match status" value="1"/>
</dbReference>
<dbReference type="SMART" id="SM00965">
    <property type="entry name" value="STN"/>
    <property type="match status" value="1"/>
</dbReference>
<evidence type="ECO:0000313" key="15">
    <source>
        <dbReference type="Proteomes" id="UP000265366"/>
    </source>
</evidence>
<dbReference type="Pfam" id="PF00593">
    <property type="entry name" value="TonB_dep_Rec_b-barrel"/>
    <property type="match status" value="1"/>
</dbReference>
<keyword evidence="9 10" id="KW-0998">Cell outer membrane</keyword>